<dbReference type="GO" id="GO:0005524">
    <property type="term" value="F:ATP binding"/>
    <property type="evidence" value="ECO:0007669"/>
    <property type="project" value="UniProtKB-KW"/>
</dbReference>
<dbReference type="CDD" id="cd04242">
    <property type="entry name" value="AAK_G5K_ProB"/>
    <property type="match status" value="1"/>
</dbReference>
<dbReference type="HAMAP" id="MF_00456">
    <property type="entry name" value="ProB"/>
    <property type="match status" value="1"/>
</dbReference>
<comment type="caution">
    <text evidence="8">Lacks conserved residue(s) required for the propagation of feature annotation.</text>
</comment>
<keyword evidence="7 8" id="KW-0067">ATP-binding</keyword>
<organism evidence="10 11">
    <name type="scientific">Corynebacterium provencense</name>
    <dbReference type="NCBI Taxonomy" id="1737425"/>
    <lineage>
        <taxon>Bacteria</taxon>
        <taxon>Bacillati</taxon>
        <taxon>Actinomycetota</taxon>
        <taxon>Actinomycetes</taxon>
        <taxon>Mycobacteriales</taxon>
        <taxon>Corynebacteriaceae</taxon>
        <taxon>Corynebacterium</taxon>
    </lineage>
</organism>
<dbReference type="SMART" id="SM00359">
    <property type="entry name" value="PUA"/>
    <property type="match status" value="1"/>
</dbReference>
<dbReference type="GO" id="GO:0055129">
    <property type="term" value="P:L-proline biosynthetic process"/>
    <property type="evidence" value="ECO:0007669"/>
    <property type="project" value="UniProtKB-UniRule"/>
</dbReference>
<dbReference type="InterPro" id="IPR005715">
    <property type="entry name" value="Glu_5kinase/COase_Synthase"/>
</dbReference>
<feature type="binding site" evidence="8">
    <location>
        <position position="197"/>
    </location>
    <ligand>
        <name>substrate</name>
    </ligand>
</feature>
<dbReference type="PROSITE" id="PS50890">
    <property type="entry name" value="PUA"/>
    <property type="match status" value="1"/>
</dbReference>
<reference evidence="11" key="1">
    <citation type="submission" date="2017-11" db="EMBL/GenBank/DDBJ databases">
        <title>Otitis media/interna in a cat caused by the recently described species Corynebacterium provencense.</title>
        <authorList>
            <person name="Kittl S."/>
            <person name="Brodard I."/>
            <person name="Rychener L."/>
            <person name="Jores J."/>
            <person name="Roosje P."/>
            <person name="Gobeli Brawand S."/>
        </authorList>
    </citation>
    <scope>NUCLEOTIDE SEQUENCE [LARGE SCALE GENOMIC DNA]</scope>
    <source>
        <strain evidence="11">17KM38</strain>
    </source>
</reference>
<dbReference type="PANTHER" id="PTHR43654:SF1">
    <property type="entry name" value="ISOPENTENYL PHOSPHATE KINASE"/>
    <property type="match status" value="1"/>
</dbReference>
<sequence length="430" mass="45439">MSDTSVQPDPSDPLFANPVFGSGNIHQPGPVVPATAKEFPEPEVTLDDPEYGHRSEARRAVRDAKRVVVKIGSSSLTDETGHVSPDRIDLIADALEARMDRGTDIIVVSSGSIACGMGPLGLTQRPTDLATKQAAAAAGQVLLAQEWARSFARYGRSIGQVLLTVSDAARRDRARNSQRTIDRLRQLGVVPIINENDTVTTAGATFGDNDRLAALVSHLAYADALVLLSDVAGLYDRNPAEPGARFIAEVRNHGDLRGVVAGDGGRLGTGGMGAKVSAARLASQGGVPVLLTSTENIGAALDQAMVGTCFWPRDDRLSAWKFWILYAAESEGAVHIDGGAAQAMEHHNSLLPVGITRIVGDFNSRAVVDIVGPGGHLVGRGEVNYDAATLQGMIGKSTTELPDFAQRPAIHVDNLSTYANRLSRAYGATR</sequence>
<dbReference type="GO" id="GO:0005829">
    <property type="term" value="C:cytosol"/>
    <property type="evidence" value="ECO:0007669"/>
    <property type="project" value="TreeGrafter"/>
</dbReference>
<dbReference type="InterPro" id="IPR001048">
    <property type="entry name" value="Asp/Glu/Uridylate_kinase"/>
</dbReference>
<protein>
    <recommendedName>
        <fullName evidence="8">Glutamate 5-kinase</fullName>
        <ecNumber evidence="8">2.7.2.11</ecNumber>
    </recommendedName>
    <alternativeName>
        <fullName evidence="8">Gamma-glutamyl kinase</fullName>
        <shortName evidence="8">GK</shortName>
    </alternativeName>
</protein>
<evidence type="ECO:0000256" key="1">
    <source>
        <dbReference type="ARBA" id="ARBA00022490"/>
    </source>
</evidence>
<dbReference type="GO" id="GO:0004349">
    <property type="term" value="F:glutamate 5-kinase activity"/>
    <property type="evidence" value="ECO:0007669"/>
    <property type="project" value="UniProtKB-UniRule"/>
</dbReference>
<feature type="binding site" evidence="8">
    <location>
        <position position="110"/>
    </location>
    <ligand>
        <name>substrate</name>
    </ligand>
</feature>
<evidence type="ECO:0000313" key="11">
    <source>
        <dbReference type="Proteomes" id="UP000247696"/>
    </source>
</evidence>
<keyword evidence="2 8" id="KW-0028">Amino-acid biosynthesis</keyword>
<dbReference type="Proteomes" id="UP000247696">
    <property type="component" value="Chromosome"/>
</dbReference>
<dbReference type="CDD" id="cd21157">
    <property type="entry name" value="PUA_G5K"/>
    <property type="match status" value="1"/>
</dbReference>
<evidence type="ECO:0000256" key="5">
    <source>
        <dbReference type="ARBA" id="ARBA00022741"/>
    </source>
</evidence>
<dbReference type="PRINTS" id="PR00474">
    <property type="entry name" value="GLU5KINASE"/>
</dbReference>
<dbReference type="EC" id="2.7.2.11" evidence="8"/>
<evidence type="ECO:0000256" key="4">
    <source>
        <dbReference type="ARBA" id="ARBA00022679"/>
    </source>
</evidence>
<name>A0A2Z3YX54_9CORY</name>
<dbReference type="SUPFAM" id="SSF88697">
    <property type="entry name" value="PUA domain-like"/>
    <property type="match status" value="1"/>
</dbReference>
<dbReference type="Pfam" id="PF00696">
    <property type="entry name" value="AA_kinase"/>
    <property type="match status" value="1"/>
</dbReference>
<comment type="pathway">
    <text evidence="8">Amino-acid biosynthesis; L-proline biosynthesis; L-glutamate 5-semialdehyde from L-glutamate: step 1/2.</text>
</comment>
<dbReference type="GO" id="GO:0003723">
    <property type="term" value="F:RNA binding"/>
    <property type="evidence" value="ECO:0007669"/>
    <property type="project" value="InterPro"/>
</dbReference>
<evidence type="ECO:0000256" key="8">
    <source>
        <dbReference type="HAMAP-Rule" id="MF_00456"/>
    </source>
</evidence>
<evidence type="ECO:0000313" key="10">
    <source>
        <dbReference type="EMBL" id="AWT26657.1"/>
    </source>
</evidence>
<comment type="subcellular location">
    <subcellularLocation>
        <location evidence="8">Cytoplasm</location>
    </subcellularLocation>
</comment>
<evidence type="ECO:0000259" key="9">
    <source>
        <dbReference type="SMART" id="SM00359"/>
    </source>
</evidence>
<keyword evidence="6 8" id="KW-0418">Kinase</keyword>
<dbReference type="InterPro" id="IPR015947">
    <property type="entry name" value="PUA-like_sf"/>
</dbReference>
<evidence type="ECO:0000256" key="6">
    <source>
        <dbReference type="ARBA" id="ARBA00022777"/>
    </source>
</evidence>
<keyword evidence="3 8" id="KW-0641">Proline biosynthesis</keyword>
<dbReference type="PIRSF" id="PIRSF000729">
    <property type="entry name" value="GK"/>
    <property type="match status" value="1"/>
</dbReference>
<evidence type="ECO:0000256" key="7">
    <source>
        <dbReference type="ARBA" id="ARBA00022840"/>
    </source>
</evidence>
<dbReference type="UniPathway" id="UPA00098">
    <property type="reaction ID" value="UER00359"/>
</dbReference>
<comment type="similarity">
    <text evidence="8">Belongs to the glutamate 5-kinase family.</text>
</comment>
<dbReference type="EMBL" id="CP024988">
    <property type="protein sequence ID" value="AWT26657.1"/>
    <property type="molecule type" value="Genomic_DNA"/>
</dbReference>
<dbReference type="InterPro" id="IPR036974">
    <property type="entry name" value="PUA_sf"/>
</dbReference>
<dbReference type="STRING" id="1737425.GCA_900049755_00991"/>
<evidence type="ECO:0000256" key="2">
    <source>
        <dbReference type="ARBA" id="ARBA00022605"/>
    </source>
</evidence>
<feature type="binding site" evidence="8">
    <location>
        <position position="70"/>
    </location>
    <ligand>
        <name>ATP</name>
        <dbReference type="ChEBI" id="CHEBI:30616"/>
    </ligand>
</feature>
<dbReference type="Gene3D" id="2.30.130.10">
    <property type="entry name" value="PUA domain"/>
    <property type="match status" value="1"/>
</dbReference>
<dbReference type="NCBIfam" id="TIGR01027">
    <property type="entry name" value="proB"/>
    <property type="match status" value="1"/>
</dbReference>
<dbReference type="Gene3D" id="3.40.1160.10">
    <property type="entry name" value="Acetylglutamate kinase-like"/>
    <property type="match status" value="1"/>
</dbReference>
<dbReference type="AlphaFoldDB" id="A0A2Z3YX54"/>
<dbReference type="KEGG" id="cpre:Csp1_18840"/>
<dbReference type="InterPro" id="IPR019797">
    <property type="entry name" value="Glutamate_5-kinase_CS"/>
</dbReference>
<dbReference type="PANTHER" id="PTHR43654">
    <property type="entry name" value="GLUTAMATE 5-KINASE"/>
    <property type="match status" value="1"/>
</dbReference>
<dbReference type="OrthoDB" id="9804434at2"/>
<feature type="binding site" evidence="8">
    <location>
        <position position="209"/>
    </location>
    <ligand>
        <name>substrate</name>
    </ligand>
</feature>
<dbReference type="Pfam" id="PF01472">
    <property type="entry name" value="PUA"/>
    <property type="match status" value="1"/>
</dbReference>
<evidence type="ECO:0000256" key="3">
    <source>
        <dbReference type="ARBA" id="ARBA00022650"/>
    </source>
</evidence>
<proteinExistence type="inferred from homology"/>
<dbReference type="InterPro" id="IPR041739">
    <property type="entry name" value="G5K_ProB"/>
</dbReference>
<dbReference type="InterPro" id="IPR001057">
    <property type="entry name" value="Glu/AcGlu_kinase"/>
</dbReference>
<dbReference type="InterPro" id="IPR011529">
    <property type="entry name" value="Glu_5kinase"/>
</dbReference>
<dbReference type="InterPro" id="IPR002478">
    <property type="entry name" value="PUA"/>
</dbReference>
<dbReference type="PROSITE" id="PS00902">
    <property type="entry name" value="GLUTAMATE_5_KINASE"/>
    <property type="match status" value="1"/>
</dbReference>
<keyword evidence="5 8" id="KW-0547">Nucleotide-binding</keyword>
<comment type="catalytic activity">
    <reaction evidence="8">
        <text>L-glutamate + ATP = L-glutamyl 5-phosphate + ADP</text>
        <dbReference type="Rhea" id="RHEA:14877"/>
        <dbReference type="ChEBI" id="CHEBI:29985"/>
        <dbReference type="ChEBI" id="CHEBI:30616"/>
        <dbReference type="ChEBI" id="CHEBI:58274"/>
        <dbReference type="ChEBI" id="CHEBI:456216"/>
        <dbReference type="EC" id="2.7.2.11"/>
    </reaction>
</comment>
<feature type="binding site" evidence="8">
    <location>
        <begin position="229"/>
        <end position="230"/>
    </location>
    <ligand>
        <name>ATP</name>
        <dbReference type="ChEBI" id="CHEBI:30616"/>
    </ligand>
</feature>
<gene>
    <name evidence="8 10" type="primary">proB</name>
    <name evidence="10" type="ORF">Csp1_18840</name>
</gene>
<keyword evidence="1 8" id="KW-0963">Cytoplasm</keyword>
<dbReference type="SUPFAM" id="SSF53633">
    <property type="entry name" value="Carbamate kinase-like"/>
    <property type="match status" value="1"/>
</dbReference>
<dbReference type="RefSeq" id="WP_066584840.1">
    <property type="nucleotide sequence ID" value="NZ_CABKVS010000001.1"/>
</dbReference>
<keyword evidence="11" id="KW-1185">Reference proteome</keyword>
<comment type="function">
    <text evidence="8">Catalyzes the transfer of a phosphate group to glutamate to form L-glutamate 5-phosphate.</text>
</comment>
<keyword evidence="4 8" id="KW-0808">Transferase</keyword>
<dbReference type="InterPro" id="IPR036393">
    <property type="entry name" value="AceGlu_kinase-like_sf"/>
</dbReference>
<accession>A0A2Z3YX54</accession>
<dbReference type="FunFam" id="3.40.1160.10:FF:000006">
    <property type="entry name" value="Glutamate 5-kinase"/>
    <property type="match status" value="1"/>
</dbReference>
<feature type="domain" description="PUA" evidence="9">
    <location>
        <begin position="332"/>
        <end position="410"/>
    </location>
</feature>